<organism evidence="1 2">
    <name type="scientific">Kribbella koreensis</name>
    <dbReference type="NCBI Taxonomy" id="57909"/>
    <lineage>
        <taxon>Bacteria</taxon>
        <taxon>Bacillati</taxon>
        <taxon>Actinomycetota</taxon>
        <taxon>Actinomycetes</taxon>
        <taxon>Propionibacteriales</taxon>
        <taxon>Kribbellaceae</taxon>
        <taxon>Kribbella</taxon>
    </lineage>
</organism>
<keyword evidence="2" id="KW-1185">Reference proteome</keyword>
<protein>
    <submittedName>
        <fullName evidence="1">Uncharacterized protein</fullName>
    </submittedName>
</protein>
<name>A0ABN1P7F0_9ACTN</name>
<evidence type="ECO:0000313" key="2">
    <source>
        <dbReference type="Proteomes" id="UP001500542"/>
    </source>
</evidence>
<dbReference type="RefSeq" id="WP_343963807.1">
    <property type="nucleotide sequence ID" value="NZ_BAAAHK010000001.1"/>
</dbReference>
<proteinExistence type="predicted"/>
<accession>A0ABN1P7F0</accession>
<gene>
    <name evidence="1" type="ORF">GCM10009554_02370</name>
</gene>
<reference evidence="1 2" key="1">
    <citation type="journal article" date="2019" name="Int. J. Syst. Evol. Microbiol.">
        <title>The Global Catalogue of Microorganisms (GCM) 10K type strain sequencing project: providing services to taxonomists for standard genome sequencing and annotation.</title>
        <authorList>
            <consortium name="The Broad Institute Genomics Platform"/>
            <consortium name="The Broad Institute Genome Sequencing Center for Infectious Disease"/>
            <person name="Wu L."/>
            <person name="Ma J."/>
        </authorList>
    </citation>
    <scope>NUCLEOTIDE SEQUENCE [LARGE SCALE GENOMIC DNA]</scope>
    <source>
        <strain evidence="1 2">JCM 10977</strain>
    </source>
</reference>
<comment type="caution">
    <text evidence="1">The sequence shown here is derived from an EMBL/GenBank/DDBJ whole genome shotgun (WGS) entry which is preliminary data.</text>
</comment>
<evidence type="ECO:0000313" key="1">
    <source>
        <dbReference type="EMBL" id="GAA0923946.1"/>
    </source>
</evidence>
<dbReference type="Proteomes" id="UP001500542">
    <property type="component" value="Unassembled WGS sequence"/>
</dbReference>
<sequence length="44" mass="4934">MAEQMVSDVVRGIAERLQVDEDTASLLMDRPYSHVAEDLELETA</sequence>
<dbReference type="EMBL" id="BAAAHK010000001">
    <property type="protein sequence ID" value="GAA0923946.1"/>
    <property type="molecule type" value="Genomic_DNA"/>
</dbReference>